<keyword evidence="2" id="KW-1185">Reference proteome</keyword>
<dbReference type="InterPro" id="IPR043502">
    <property type="entry name" value="DNA/RNA_pol_sf"/>
</dbReference>
<dbReference type="SUPFAM" id="SSF56672">
    <property type="entry name" value="DNA/RNA polymerases"/>
    <property type="match status" value="1"/>
</dbReference>
<name>A0AAV7QCE3_PLEWA</name>
<reference evidence="1" key="1">
    <citation type="journal article" date="2022" name="bioRxiv">
        <title>Sequencing and chromosome-scale assembly of the giantPleurodeles waltlgenome.</title>
        <authorList>
            <person name="Brown T."/>
            <person name="Elewa A."/>
            <person name="Iarovenko S."/>
            <person name="Subramanian E."/>
            <person name="Araus A.J."/>
            <person name="Petzold A."/>
            <person name="Susuki M."/>
            <person name="Suzuki K.-i.T."/>
            <person name="Hayashi T."/>
            <person name="Toyoda A."/>
            <person name="Oliveira C."/>
            <person name="Osipova E."/>
            <person name="Leigh N.D."/>
            <person name="Simon A."/>
            <person name="Yun M.H."/>
        </authorList>
    </citation>
    <scope>NUCLEOTIDE SEQUENCE</scope>
    <source>
        <strain evidence="1">20211129_DDA</strain>
        <tissue evidence="1">Liver</tissue>
    </source>
</reference>
<dbReference type="AlphaFoldDB" id="A0AAV7QCE3"/>
<dbReference type="Proteomes" id="UP001066276">
    <property type="component" value="Chromosome 6"/>
</dbReference>
<evidence type="ECO:0000313" key="2">
    <source>
        <dbReference type="Proteomes" id="UP001066276"/>
    </source>
</evidence>
<gene>
    <name evidence="1" type="ORF">NDU88_003670</name>
</gene>
<organism evidence="1 2">
    <name type="scientific">Pleurodeles waltl</name>
    <name type="common">Iberian ribbed newt</name>
    <dbReference type="NCBI Taxonomy" id="8319"/>
    <lineage>
        <taxon>Eukaryota</taxon>
        <taxon>Metazoa</taxon>
        <taxon>Chordata</taxon>
        <taxon>Craniata</taxon>
        <taxon>Vertebrata</taxon>
        <taxon>Euteleostomi</taxon>
        <taxon>Amphibia</taxon>
        <taxon>Batrachia</taxon>
        <taxon>Caudata</taxon>
        <taxon>Salamandroidea</taxon>
        <taxon>Salamandridae</taxon>
        <taxon>Pleurodelinae</taxon>
        <taxon>Pleurodeles</taxon>
    </lineage>
</organism>
<sequence>MSQADFCSLNELWKMAKTHGVDWALQKLEESPEKNPQPGLEPLIPKHQRKAPALYRDTSPTSGPTTSMQLKTAAGVQDVADPDWVVHNLDDFLLMGPTGSMACGKALLGFQQLARALGLPLATDKTEGPSTRITFLGIEIDSQTGMCRLPADKVMAFKASIESYLAGRKVTLRQLQVLVGQLNFALRVIPFR</sequence>
<evidence type="ECO:0000313" key="1">
    <source>
        <dbReference type="EMBL" id="KAJ1137257.1"/>
    </source>
</evidence>
<dbReference type="EMBL" id="JANPWB010000010">
    <property type="protein sequence ID" value="KAJ1137257.1"/>
    <property type="molecule type" value="Genomic_DNA"/>
</dbReference>
<dbReference type="InterPro" id="IPR052055">
    <property type="entry name" value="Hepadnavirus_pol/RT"/>
</dbReference>
<proteinExistence type="predicted"/>
<dbReference type="PANTHER" id="PTHR33050:SF8">
    <property type="entry name" value="REVERSE TRANSCRIPTASE DOMAIN-CONTAINING PROTEIN"/>
    <property type="match status" value="1"/>
</dbReference>
<dbReference type="PANTHER" id="PTHR33050">
    <property type="entry name" value="REVERSE TRANSCRIPTASE DOMAIN-CONTAINING PROTEIN"/>
    <property type="match status" value="1"/>
</dbReference>
<protein>
    <recommendedName>
        <fullName evidence="3">Reverse transcriptase domain-containing protein</fullName>
    </recommendedName>
</protein>
<comment type="caution">
    <text evidence="1">The sequence shown here is derived from an EMBL/GenBank/DDBJ whole genome shotgun (WGS) entry which is preliminary data.</text>
</comment>
<accession>A0AAV7QCE3</accession>
<evidence type="ECO:0008006" key="3">
    <source>
        <dbReference type="Google" id="ProtNLM"/>
    </source>
</evidence>